<proteinExistence type="predicted"/>
<evidence type="ECO:0000256" key="1">
    <source>
        <dbReference type="SAM" id="Coils"/>
    </source>
</evidence>
<evidence type="ECO:0000313" key="3">
    <source>
        <dbReference type="Proteomes" id="UP001630127"/>
    </source>
</evidence>
<protein>
    <submittedName>
        <fullName evidence="2">Uncharacterized protein</fullName>
    </submittedName>
</protein>
<name>A0ABD3AJM1_9GENT</name>
<feature type="coiled-coil region" evidence="1">
    <location>
        <begin position="49"/>
        <end position="76"/>
    </location>
</feature>
<keyword evidence="3" id="KW-1185">Reference proteome</keyword>
<dbReference type="AlphaFoldDB" id="A0ABD3AJM1"/>
<evidence type="ECO:0000313" key="2">
    <source>
        <dbReference type="EMBL" id="KAL3531353.1"/>
    </source>
</evidence>
<accession>A0ABD3AJM1</accession>
<organism evidence="2 3">
    <name type="scientific">Cinchona calisaya</name>
    <dbReference type="NCBI Taxonomy" id="153742"/>
    <lineage>
        <taxon>Eukaryota</taxon>
        <taxon>Viridiplantae</taxon>
        <taxon>Streptophyta</taxon>
        <taxon>Embryophyta</taxon>
        <taxon>Tracheophyta</taxon>
        <taxon>Spermatophyta</taxon>
        <taxon>Magnoliopsida</taxon>
        <taxon>eudicotyledons</taxon>
        <taxon>Gunneridae</taxon>
        <taxon>Pentapetalae</taxon>
        <taxon>asterids</taxon>
        <taxon>lamiids</taxon>
        <taxon>Gentianales</taxon>
        <taxon>Rubiaceae</taxon>
        <taxon>Cinchonoideae</taxon>
        <taxon>Cinchoneae</taxon>
        <taxon>Cinchona</taxon>
    </lineage>
</organism>
<dbReference type="PANTHER" id="PTHR15681:SF1">
    <property type="entry name" value="MAD2L1-BINDING PROTEIN"/>
    <property type="match status" value="1"/>
</dbReference>
<dbReference type="PANTHER" id="PTHR15681">
    <property type="entry name" value="MAD2L1-BINDING PROTEIN"/>
    <property type="match status" value="1"/>
</dbReference>
<dbReference type="InterPro" id="IPR009511">
    <property type="entry name" value="MAD1/Cdc20-bound-Mad2-bd"/>
</dbReference>
<dbReference type="Proteomes" id="UP001630127">
    <property type="component" value="Unassembled WGS sequence"/>
</dbReference>
<keyword evidence="1" id="KW-0175">Coiled coil</keyword>
<sequence>MEGTGESATEFMNIIETASDSLDSSVIFHIVTDILGFVLYMHQQIPSVLQDISLEFDEMQNEYKDLDMVVSQAEMKPSLRRKHFSRRREVKQGIKRLEKLMTTIADFRIALQLLITEVPHIDRLILVLGPSPLRPLHLYELCFSRGRIVSAEFSRTKVADALSRKAIRTLISRGAGSNGNSYAGPSKLFLLVQAPSSLNMPLHFLPKRDFRYNKKIVPYKLRFKSRSEHVELNARADGPHTASSMLTEPISDNNIWFQCRHIVKGLTSKALSTEE</sequence>
<gene>
    <name evidence="2" type="ORF">ACH5RR_010675</name>
</gene>
<dbReference type="Gene3D" id="3.30.900.20">
    <property type="match status" value="1"/>
</dbReference>
<reference evidence="2 3" key="1">
    <citation type="submission" date="2024-11" db="EMBL/GenBank/DDBJ databases">
        <title>A near-complete genome assembly of Cinchona calisaya.</title>
        <authorList>
            <person name="Lian D.C."/>
            <person name="Zhao X.W."/>
            <person name="Wei L."/>
        </authorList>
    </citation>
    <scope>NUCLEOTIDE SEQUENCE [LARGE SCALE GENOMIC DNA]</scope>
    <source>
        <tissue evidence="2">Nenye</tissue>
    </source>
</reference>
<comment type="caution">
    <text evidence="2">The sequence shown here is derived from an EMBL/GenBank/DDBJ whole genome shotgun (WGS) entry which is preliminary data.</text>
</comment>
<dbReference type="EMBL" id="JBJUIK010000004">
    <property type="protein sequence ID" value="KAL3531353.1"/>
    <property type="molecule type" value="Genomic_DNA"/>
</dbReference>
<dbReference type="InterPro" id="IPR053729">
    <property type="entry name" value="MAD2L1BP_domain_sf"/>
</dbReference>